<feature type="binding site" evidence="8">
    <location>
        <position position="170"/>
    </location>
    <ligand>
        <name>glycerol</name>
        <dbReference type="ChEBI" id="CHEBI:17754"/>
    </ligand>
</feature>
<evidence type="ECO:0000256" key="1">
    <source>
        <dbReference type="ARBA" id="ARBA00022723"/>
    </source>
</evidence>
<feature type="domain" description="Alcohol dehydrogenase iron-type/glycerol dehydrogenase GldA" evidence="10">
    <location>
        <begin position="9"/>
        <end position="135"/>
    </location>
</feature>
<gene>
    <name evidence="11" type="ORF">H9702_07635</name>
</gene>
<comment type="caution">
    <text evidence="11">The sequence shown here is derived from an EMBL/GenBank/DDBJ whole genome shotgun (WGS) entry which is preliminary data.</text>
</comment>
<dbReference type="PIRSF" id="PIRSF000112">
    <property type="entry name" value="Glycerol_dehydrogenase"/>
    <property type="match status" value="1"/>
</dbReference>
<feature type="binding site" evidence="8">
    <location>
        <position position="257"/>
    </location>
    <ligand>
        <name>glycerol</name>
        <dbReference type="ChEBI" id="CHEBI:17754"/>
    </ligand>
</feature>
<feature type="binding site" evidence="9">
    <location>
        <position position="125"/>
    </location>
    <ligand>
        <name>NAD(+)</name>
        <dbReference type="ChEBI" id="CHEBI:57540"/>
    </ligand>
</feature>
<reference evidence="11" key="2">
    <citation type="submission" date="2021-04" db="EMBL/GenBank/DDBJ databases">
        <authorList>
            <person name="Gilroy R."/>
        </authorList>
    </citation>
    <scope>NUCLEOTIDE SEQUENCE</scope>
    <source>
        <strain evidence="11">CHK187-11901</strain>
    </source>
</reference>
<evidence type="ECO:0000256" key="8">
    <source>
        <dbReference type="PIRSR" id="PIRSR000112-1"/>
    </source>
</evidence>
<dbReference type="PANTHER" id="PTHR43616">
    <property type="entry name" value="GLYCEROL DEHYDROGENASE"/>
    <property type="match status" value="1"/>
</dbReference>
<evidence type="ECO:0000256" key="7">
    <source>
        <dbReference type="ARBA" id="ARBA00049006"/>
    </source>
</evidence>
<evidence type="ECO:0000256" key="2">
    <source>
        <dbReference type="ARBA" id="ARBA00023002"/>
    </source>
</evidence>
<dbReference type="AlphaFoldDB" id="A0A9D2NTA5"/>
<name>A0A9D2NTA5_9FIRM</name>
<accession>A0A9D2NTA5</accession>
<evidence type="ECO:0000256" key="3">
    <source>
        <dbReference type="ARBA" id="ARBA00023027"/>
    </source>
</evidence>
<comment type="catalytic activity">
    <reaction evidence="7">
        <text>glycerol + NAD(+) = dihydroxyacetone + NADH + H(+)</text>
        <dbReference type="Rhea" id="RHEA:13769"/>
        <dbReference type="ChEBI" id="CHEBI:15378"/>
        <dbReference type="ChEBI" id="CHEBI:16016"/>
        <dbReference type="ChEBI" id="CHEBI:17754"/>
        <dbReference type="ChEBI" id="CHEBI:57540"/>
        <dbReference type="ChEBI" id="CHEBI:57945"/>
        <dbReference type="EC" id="1.1.1.6"/>
    </reaction>
</comment>
<dbReference type="Proteomes" id="UP000823896">
    <property type="component" value="Unassembled WGS sequence"/>
</dbReference>
<keyword evidence="8" id="KW-0862">Zinc</keyword>
<evidence type="ECO:0000256" key="6">
    <source>
        <dbReference type="ARBA" id="ARBA00040132"/>
    </source>
</evidence>
<feature type="binding site" evidence="9">
    <location>
        <begin position="94"/>
        <end position="98"/>
    </location>
    <ligand>
        <name>NAD(+)</name>
        <dbReference type="ChEBI" id="CHEBI:57540"/>
    </ligand>
</feature>
<evidence type="ECO:0000256" key="5">
    <source>
        <dbReference type="ARBA" id="ARBA00039147"/>
    </source>
</evidence>
<dbReference type="CDD" id="cd08171">
    <property type="entry name" value="GlyDH-like"/>
    <property type="match status" value="1"/>
</dbReference>
<feature type="binding site" evidence="9">
    <location>
        <begin position="116"/>
        <end position="119"/>
    </location>
    <ligand>
        <name>NAD(+)</name>
        <dbReference type="ChEBI" id="CHEBI:57540"/>
    </ligand>
</feature>
<organism evidence="11 12">
    <name type="scientific">Candidatus Merdibacter merdavium</name>
    <dbReference type="NCBI Taxonomy" id="2838692"/>
    <lineage>
        <taxon>Bacteria</taxon>
        <taxon>Bacillati</taxon>
        <taxon>Bacillota</taxon>
        <taxon>Erysipelotrichia</taxon>
        <taxon>Erysipelotrichales</taxon>
        <taxon>Erysipelotrichaceae</taxon>
        <taxon>Merdibacter</taxon>
    </lineage>
</organism>
<proteinExistence type="predicted"/>
<sequence length="365" mass="40499">MSYDVCLPNYSIGSDCYREIPHFARYYGTKAVVIGGKTAMAKAKPELEKALQGSAVTILDYLWFGGDSTYENGDALIANETVQQADIIFGVGGGRACDTSKYVADKLDKPLFTFPTVGSNCASVTAICVIYHPDGSFREYYYPKIAEHTFIHSGIIADSPYELLWAGIGDALSKEYEAVFSSKDDRLSHTPLMGVQLSRICTQPLLEYGEQALKACQAKQADEALEQVVLDIIVSTGLVSNMTTQMPNYYYNASLAHCVYYGATVTKAGHHHLHGEIVALGVLCLLTYAHQLEERDRIMAFNARLGFPICFDDLEIEESEFALMADKAQTSTEWQFRPKDVTREAFIQCMREQNAAGRAYRNKKA</sequence>
<evidence type="ECO:0000313" key="12">
    <source>
        <dbReference type="Proteomes" id="UP000823896"/>
    </source>
</evidence>
<keyword evidence="3 9" id="KW-0520">NAD</keyword>
<keyword evidence="1 8" id="KW-0479">Metal-binding</keyword>
<feature type="binding site" evidence="8">
    <location>
        <position position="274"/>
    </location>
    <ligand>
        <name>glycerol</name>
        <dbReference type="ChEBI" id="CHEBI:17754"/>
    </ligand>
</feature>
<dbReference type="Pfam" id="PF00465">
    <property type="entry name" value="Fe-ADH"/>
    <property type="match status" value="1"/>
</dbReference>
<keyword evidence="2" id="KW-0560">Oxidoreductase</keyword>
<evidence type="ECO:0000259" key="10">
    <source>
        <dbReference type="Pfam" id="PF00465"/>
    </source>
</evidence>
<dbReference type="GO" id="GO:0008888">
    <property type="term" value="F:glycerol dehydrogenase (NAD+) activity"/>
    <property type="evidence" value="ECO:0007669"/>
    <property type="project" value="UniProtKB-EC"/>
</dbReference>
<protein>
    <recommendedName>
        <fullName evidence="6">Glycerol dehydrogenase</fullName>
        <ecNumber evidence="5">1.1.1.6</ecNumber>
    </recommendedName>
</protein>
<dbReference type="SUPFAM" id="SSF56796">
    <property type="entry name" value="Dehydroquinate synthase-like"/>
    <property type="match status" value="1"/>
</dbReference>
<dbReference type="Gene3D" id="3.40.50.1970">
    <property type="match status" value="1"/>
</dbReference>
<dbReference type="EMBL" id="DWWM01000050">
    <property type="protein sequence ID" value="HJC36980.1"/>
    <property type="molecule type" value="Genomic_DNA"/>
</dbReference>
<reference evidence="11" key="1">
    <citation type="journal article" date="2021" name="PeerJ">
        <title>Extensive microbial diversity within the chicken gut microbiome revealed by metagenomics and culture.</title>
        <authorList>
            <person name="Gilroy R."/>
            <person name="Ravi A."/>
            <person name="Getino M."/>
            <person name="Pursley I."/>
            <person name="Horton D.L."/>
            <person name="Alikhan N.F."/>
            <person name="Baker D."/>
            <person name="Gharbi K."/>
            <person name="Hall N."/>
            <person name="Watson M."/>
            <person name="Adriaenssens E.M."/>
            <person name="Foster-Nyarko E."/>
            <person name="Jarju S."/>
            <person name="Secka A."/>
            <person name="Antonio M."/>
            <person name="Oren A."/>
            <person name="Chaudhuri R.R."/>
            <person name="La Ragione R."/>
            <person name="Hildebrand F."/>
            <person name="Pallen M.J."/>
        </authorList>
    </citation>
    <scope>NUCLEOTIDE SEQUENCE</scope>
    <source>
        <strain evidence="11">CHK187-11901</strain>
    </source>
</reference>
<dbReference type="EC" id="1.1.1.6" evidence="5"/>
<evidence type="ECO:0000256" key="4">
    <source>
        <dbReference type="ARBA" id="ARBA00037918"/>
    </source>
</evidence>
<comment type="pathway">
    <text evidence="4">Polyol metabolism; glycerol fermentation; glycerone phosphate from glycerol (oxidative route): step 1/2.</text>
</comment>
<dbReference type="GO" id="GO:0005829">
    <property type="term" value="C:cytosol"/>
    <property type="evidence" value="ECO:0007669"/>
    <property type="project" value="TreeGrafter"/>
</dbReference>
<dbReference type="GO" id="GO:0046872">
    <property type="term" value="F:metal ion binding"/>
    <property type="evidence" value="ECO:0007669"/>
    <property type="project" value="UniProtKB-KW"/>
</dbReference>
<evidence type="ECO:0000256" key="9">
    <source>
        <dbReference type="PIRSR" id="PIRSR000112-3"/>
    </source>
</evidence>
<comment type="cofactor">
    <cofactor evidence="8">
        <name>Zn(2+)</name>
        <dbReference type="ChEBI" id="CHEBI:29105"/>
    </cofactor>
    <text evidence="8">Binds 1 zinc ion per subunit.</text>
</comment>
<dbReference type="Gene3D" id="1.20.1090.10">
    <property type="entry name" value="Dehydroquinate synthase-like - alpha domain"/>
    <property type="match status" value="1"/>
</dbReference>
<evidence type="ECO:0000313" key="11">
    <source>
        <dbReference type="EMBL" id="HJC36980.1"/>
    </source>
</evidence>
<dbReference type="PANTHER" id="PTHR43616:SF5">
    <property type="entry name" value="GLYCEROL DEHYDROGENASE 1"/>
    <property type="match status" value="1"/>
</dbReference>
<feature type="binding site" evidence="9">
    <location>
        <position position="131"/>
    </location>
    <ligand>
        <name>NAD(+)</name>
        <dbReference type="ChEBI" id="CHEBI:57540"/>
    </ligand>
</feature>
<dbReference type="InterPro" id="IPR001670">
    <property type="entry name" value="ADH_Fe/GldA"/>
</dbReference>
<dbReference type="InterPro" id="IPR016205">
    <property type="entry name" value="Glycerol_DH"/>
</dbReference>